<dbReference type="EMBL" id="JAVDYE010000001">
    <property type="protein sequence ID" value="MDR7385211.1"/>
    <property type="molecule type" value="Genomic_DNA"/>
</dbReference>
<accession>A0ABU2CV47</accession>
<keyword evidence="3" id="KW-1185">Reference proteome</keyword>
<proteinExistence type="predicted"/>
<evidence type="ECO:0000256" key="1">
    <source>
        <dbReference type="SAM" id="MobiDB-lite"/>
    </source>
</evidence>
<protein>
    <submittedName>
        <fullName evidence="2">Uncharacterized protein</fullName>
    </submittedName>
</protein>
<organism evidence="2 3">
    <name type="scientific">Promicromonospora iranensis</name>
    <dbReference type="NCBI Taxonomy" id="1105144"/>
    <lineage>
        <taxon>Bacteria</taxon>
        <taxon>Bacillati</taxon>
        <taxon>Actinomycetota</taxon>
        <taxon>Actinomycetes</taxon>
        <taxon>Micrococcales</taxon>
        <taxon>Promicromonosporaceae</taxon>
        <taxon>Promicromonospora</taxon>
    </lineage>
</organism>
<reference evidence="2 3" key="1">
    <citation type="submission" date="2023-07" db="EMBL/GenBank/DDBJ databases">
        <title>Sequencing the genomes of 1000 actinobacteria strains.</title>
        <authorList>
            <person name="Klenk H.-P."/>
        </authorList>
    </citation>
    <scope>NUCLEOTIDE SEQUENCE [LARGE SCALE GENOMIC DNA]</scope>
    <source>
        <strain evidence="2 3">DSM 45554</strain>
    </source>
</reference>
<dbReference type="Proteomes" id="UP001183585">
    <property type="component" value="Unassembled WGS sequence"/>
</dbReference>
<feature type="compositionally biased region" description="Basic and acidic residues" evidence="1">
    <location>
        <begin position="35"/>
        <end position="46"/>
    </location>
</feature>
<feature type="region of interest" description="Disordered" evidence="1">
    <location>
        <begin position="22"/>
        <end position="53"/>
    </location>
</feature>
<name>A0ABU2CV47_9MICO</name>
<comment type="caution">
    <text evidence="2">The sequence shown here is derived from an EMBL/GenBank/DDBJ whole genome shotgun (WGS) entry which is preliminary data.</text>
</comment>
<sequence>MVMSAAEMKRLAREAMAEGLTLQAERHRAVATPKTPKEYGDLRSAHTVDPATPDDLLATVTNDLPYAAKQHEDLTLRHDDGQAKFFELASAEIEGEAQEIMAAAIRRRLG</sequence>
<evidence type="ECO:0000313" key="2">
    <source>
        <dbReference type="EMBL" id="MDR7385211.1"/>
    </source>
</evidence>
<dbReference type="RefSeq" id="WP_274997257.1">
    <property type="nucleotide sequence ID" value="NZ_JAJQQP010000015.1"/>
</dbReference>
<evidence type="ECO:0000313" key="3">
    <source>
        <dbReference type="Proteomes" id="UP001183585"/>
    </source>
</evidence>
<gene>
    <name evidence="2" type="ORF">J2S48_004726</name>
</gene>